<reference evidence="4" key="1">
    <citation type="journal article" date="2018" name="Nat. Microbiol.">
        <title>Leveraging single-cell genomics to expand the fungal tree of life.</title>
        <authorList>
            <person name="Ahrendt S.R."/>
            <person name="Quandt C.A."/>
            <person name="Ciobanu D."/>
            <person name="Clum A."/>
            <person name="Salamov A."/>
            <person name="Andreopoulos B."/>
            <person name="Cheng J.F."/>
            <person name="Woyke T."/>
            <person name="Pelin A."/>
            <person name="Henrissat B."/>
            <person name="Reynolds N.K."/>
            <person name="Benny G.L."/>
            <person name="Smith M.E."/>
            <person name="James T.Y."/>
            <person name="Grigoriev I.V."/>
        </authorList>
    </citation>
    <scope>NUCLEOTIDE SEQUENCE [LARGE SCALE GENOMIC DNA]</scope>
    <source>
        <strain evidence="4">CSF55</strain>
    </source>
</reference>
<dbReference type="Proteomes" id="UP000281549">
    <property type="component" value="Unassembled WGS sequence"/>
</dbReference>
<keyword evidence="2" id="KW-1133">Transmembrane helix</keyword>
<evidence type="ECO:0000313" key="4">
    <source>
        <dbReference type="Proteomes" id="UP000281549"/>
    </source>
</evidence>
<sequence>ASTARSFFARDAQSFDSVIGKLTDHFQCLGAFKGKLQDIQGQSSLTFNEVGTINEDIDDLDCWASLADKSSMIVGALVILASMGPQSRSSALVGKYSLSVHVILAMFMLNIMTLIARSLLFVTLSIVSFWIAIINLIFPFKKFMEPIEYGESKSSSSACEATFTQETVEITDDSLVQKHKTSVSNSPCQEEDFEEDLEWGPME</sequence>
<protein>
    <submittedName>
        <fullName evidence="3">Uncharacterized protein</fullName>
    </submittedName>
</protein>
<feature type="compositionally biased region" description="Acidic residues" evidence="1">
    <location>
        <begin position="189"/>
        <end position="203"/>
    </location>
</feature>
<feature type="non-terminal residue" evidence="3">
    <location>
        <position position="203"/>
    </location>
</feature>
<feature type="transmembrane region" description="Helical" evidence="2">
    <location>
        <begin position="92"/>
        <end position="112"/>
    </location>
</feature>
<evidence type="ECO:0000256" key="1">
    <source>
        <dbReference type="SAM" id="MobiDB-lite"/>
    </source>
</evidence>
<evidence type="ECO:0000256" key="2">
    <source>
        <dbReference type="SAM" id="Phobius"/>
    </source>
</evidence>
<proteinExistence type="predicted"/>
<evidence type="ECO:0000313" key="3">
    <source>
        <dbReference type="EMBL" id="RKP15906.1"/>
    </source>
</evidence>
<dbReference type="EMBL" id="ML007385">
    <property type="protein sequence ID" value="RKP15906.1"/>
    <property type="molecule type" value="Genomic_DNA"/>
</dbReference>
<keyword evidence="2" id="KW-0812">Transmembrane</keyword>
<accession>A0A4P9Y9P6</accession>
<feature type="region of interest" description="Disordered" evidence="1">
    <location>
        <begin position="179"/>
        <end position="203"/>
    </location>
</feature>
<keyword evidence="2" id="KW-0472">Membrane</keyword>
<dbReference type="AlphaFoldDB" id="A0A4P9Y9P6"/>
<gene>
    <name evidence="3" type="ORF">ROZALSC1DRAFT_25900</name>
</gene>
<organism evidence="3 4">
    <name type="scientific">Rozella allomycis (strain CSF55)</name>
    <dbReference type="NCBI Taxonomy" id="988480"/>
    <lineage>
        <taxon>Eukaryota</taxon>
        <taxon>Fungi</taxon>
        <taxon>Fungi incertae sedis</taxon>
        <taxon>Cryptomycota</taxon>
        <taxon>Cryptomycota incertae sedis</taxon>
        <taxon>Rozella</taxon>
    </lineage>
</organism>
<feature type="non-terminal residue" evidence="3">
    <location>
        <position position="1"/>
    </location>
</feature>
<feature type="transmembrane region" description="Helical" evidence="2">
    <location>
        <begin position="118"/>
        <end position="138"/>
    </location>
</feature>
<name>A0A4P9Y9P6_ROZAC</name>